<gene>
    <name evidence="10" type="ORF">H6G05_05865</name>
</gene>
<dbReference type="RefSeq" id="WP_190577140.1">
    <property type="nucleotide sequence ID" value="NZ_CAWPQU010000056.1"/>
</dbReference>
<dbReference type="InterPro" id="IPR004680">
    <property type="entry name" value="Cit_transptr-like_dom"/>
</dbReference>
<feature type="transmembrane region" description="Helical" evidence="8">
    <location>
        <begin position="27"/>
        <end position="44"/>
    </location>
</feature>
<evidence type="ECO:0000256" key="2">
    <source>
        <dbReference type="ARBA" id="ARBA00009843"/>
    </source>
</evidence>
<comment type="caution">
    <text evidence="10">The sequence shown here is derived from an EMBL/GenBank/DDBJ whole genome shotgun (WGS) entry which is preliminary data.</text>
</comment>
<comment type="subcellular location">
    <subcellularLocation>
        <location evidence="1">Cell membrane</location>
        <topology evidence="1">Multi-pass membrane protein</topology>
    </subcellularLocation>
</comment>
<evidence type="ECO:0000313" key="11">
    <source>
        <dbReference type="Proteomes" id="UP000618445"/>
    </source>
</evidence>
<dbReference type="CDD" id="cd01116">
    <property type="entry name" value="P_permease"/>
    <property type="match status" value="1"/>
</dbReference>
<keyword evidence="6 8" id="KW-1133">Transmembrane helix</keyword>
<evidence type="ECO:0000313" key="10">
    <source>
        <dbReference type="EMBL" id="MBD2316371.1"/>
    </source>
</evidence>
<evidence type="ECO:0000256" key="4">
    <source>
        <dbReference type="ARBA" id="ARBA00022475"/>
    </source>
</evidence>
<keyword evidence="4" id="KW-1003">Cell membrane</keyword>
<reference evidence="10 11" key="1">
    <citation type="journal article" date="2020" name="ISME J.">
        <title>Comparative genomics reveals insights into cyanobacterial evolution and habitat adaptation.</title>
        <authorList>
            <person name="Chen M.Y."/>
            <person name="Teng W.K."/>
            <person name="Zhao L."/>
            <person name="Hu C.X."/>
            <person name="Zhou Y.K."/>
            <person name="Han B.P."/>
            <person name="Song L.R."/>
            <person name="Shu W.S."/>
        </authorList>
    </citation>
    <scope>NUCLEOTIDE SEQUENCE [LARGE SCALE GENOMIC DNA]</scope>
    <source>
        <strain evidence="10 11">FACHB-1050</strain>
    </source>
</reference>
<evidence type="ECO:0000256" key="8">
    <source>
        <dbReference type="SAM" id="Phobius"/>
    </source>
</evidence>
<feature type="transmembrane region" description="Helical" evidence="8">
    <location>
        <begin position="97"/>
        <end position="122"/>
    </location>
</feature>
<feature type="transmembrane region" description="Helical" evidence="8">
    <location>
        <begin position="56"/>
        <end position="73"/>
    </location>
</feature>
<keyword evidence="11" id="KW-1185">Reference proteome</keyword>
<dbReference type="EMBL" id="JACJQY010000006">
    <property type="protein sequence ID" value="MBD2316371.1"/>
    <property type="molecule type" value="Genomic_DNA"/>
</dbReference>
<dbReference type="PANTHER" id="PTHR43568:SF1">
    <property type="entry name" value="P PROTEIN"/>
    <property type="match status" value="1"/>
</dbReference>
<keyword evidence="3" id="KW-0813">Transport</keyword>
<evidence type="ECO:0000256" key="3">
    <source>
        <dbReference type="ARBA" id="ARBA00022448"/>
    </source>
</evidence>
<name>A0ABR8C7Q6_9CYAN</name>
<feature type="transmembrane region" description="Helical" evidence="8">
    <location>
        <begin position="251"/>
        <end position="269"/>
    </location>
</feature>
<accession>A0ABR8C7Q6</accession>
<feature type="transmembrane region" description="Helical" evidence="8">
    <location>
        <begin position="318"/>
        <end position="340"/>
    </location>
</feature>
<dbReference type="PANTHER" id="PTHR43568">
    <property type="entry name" value="P PROTEIN"/>
    <property type="match status" value="1"/>
</dbReference>
<feature type="transmembrane region" description="Helical" evidence="8">
    <location>
        <begin position="380"/>
        <end position="403"/>
    </location>
</feature>
<dbReference type="InterPro" id="IPR000802">
    <property type="entry name" value="Arsenical_pump_ArsB"/>
</dbReference>
<evidence type="ECO:0000256" key="1">
    <source>
        <dbReference type="ARBA" id="ARBA00004651"/>
    </source>
</evidence>
<evidence type="ECO:0000256" key="5">
    <source>
        <dbReference type="ARBA" id="ARBA00022692"/>
    </source>
</evidence>
<feature type="transmembrane region" description="Helical" evidence="8">
    <location>
        <begin position="134"/>
        <end position="155"/>
    </location>
</feature>
<dbReference type="PRINTS" id="PR00758">
    <property type="entry name" value="ARSENICPUMP"/>
</dbReference>
<sequence>MDNWQAIFTGVTFVVVIILIVTERVHLTIAAFLGALLLVAARILSLEEATRYISKSYATISLLFGVMVMVRAFEPTKVFDYLAVQIVLISKGKGSRLLLAIVGITSLVCAVLPNATTVMLLAPMIPPLAKIIGVNFVPLIILMVMVSNSAGLLTLVGDPATFIVGNGINLSFADYLTRLSFGGFISIAIIVCTLPFLFGTIWRKNIEVSDQIEIPVINHPRTLIIGGVISVFVLVLFVIGESLPTPVSPGAVALMGAGLSLFLSHHNGIDPINKVLKDVDWSTLLFFMSTFVLIGGLQKTGLISQASNLLASALGTNIALGTIVVLIAMAVISSVIPNIPLVVAMVPMMKEYLVNVDLAPPLILIPGFDRQLPAEVLPLFYAMMFGATLGGNATIVGASANIVGAGISEIHGKPISFSKFAKYGIPIASLQILGALIFISLRFLVFQNSSN</sequence>
<feature type="transmembrane region" description="Helical" evidence="8">
    <location>
        <begin position="423"/>
        <end position="445"/>
    </location>
</feature>
<feature type="transmembrane region" description="Helical" evidence="8">
    <location>
        <begin position="281"/>
        <end position="298"/>
    </location>
</feature>
<feature type="domain" description="Citrate transporter-like" evidence="9">
    <location>
        <begin position="17"/>
        <end position="357"/>
    </location>
</feature>
<comment type="similarity">
    <text evidence="2">Belongs to the CitM (TC 2.A.11) transporter family.</text>
</comment>
<keyword evidence="5 8" id="KW-0812">Transmembrane</keyword>
<dbReference type="InterPro" id="IPR051475">
    <property type="entry name" value="Diverse_Ion_Transporter"/>
</dbReference>
<protein>
    <submittedName>
        <fullName evidence="10">ArsB/NhaD family transporter</fullName>
    </submittedName>
</protein>
<evidence type="ECO:0000259" key="9">
    <source>
        <dbReference type="Pfam" id="PF03600"/>
    </source>
</evidence>
<evidence type="ECO:0000256" key="6">
    <source>
        <dbReference type="ARBA" id="ARBA00022989"/>
    </source>
</evidence>
<organism evidence="10 11">
    <name type="scientific">Phormidium tenue FACHB-1050</name>
    <dbReference type="NCBI Taxonomy" id="2692857"/>
    <lineage>
        <taxon>Bacteria</taxon>
        <taxon>Bacillati</taxon>
        <taxon>Cyanobacteriota</taxon>
        <taxon>Cyanophyceae</taxon>
        <taxon>Oscillatoriophycideae</taxon>
        <taxon>Oscillatoriales</taxon>
        <taxon>Oscillatoriaceae</taxon>
        <taxon>Phormidium</taxon>
    </lineage>
</organism>
<proteinExistence type="inferred from homology"/>
<dbReference type="Proteomes" id="UP000618445">
    <property type="component" value="Unassembled WGS sequence"/>
</dbReference>
<evidence type="ECO:0000256" key="7">
    <source>
        <dbReference type="ARBA" id="ARBA00023136"/>
    </source>
</evidence>
<feature type="transmembrane region" description="Helical" evidence="8">
    <location>
        <begin position="175"/>
        <end position="201"/>
    </location>
</feature>
<keyword evidence="7 8" id="KW-0472">Membrane</keyword>
<dbReference type="Pfam" id="PF03600">
    <property type="entry name" value="CitMHS"/>
    <property type="match status" value="1"/>
</dbReference>
<feature type="transmembrane region" description="Helical" evidence="8">
    <location>
        <begin position="5"/>
        <end position="21"/>
    </location>
</feature>
<feature type="transmembrane region" description="Helical" evidence="8">
    <location>
        <begin position="222"/>
        <end position="239"/>
    </location>
</feature>